<evidence type="ECO:0000259" key="1">
    <source>
        <dbReference type="Pfam" id="PF09343"/>
    </source>
</evidence>
<comment type="caution">
    <text evidence="2">The sequence shown here is derived from an EMBL/GenBank/DDBJ whole genome shotgun (WGS) entry which is preliminary data.</text>
</comment>
<evidence type="ECO:0000313" key="3">
    <source>
        <dbReference type="Proteomes" id="UP000094622"/>
    </source>
</evidence>
<dbReference type="Proteomes" id="UP000094622">
    <property type="component" value="Unassembled WGS sequence"/>
</dbReference>
<dbReference type="NCBIfam" id="TIGR02217">
    <property type="entry name" value="chp_TIGR02217"/>
    <property type="match status" value="1"/>
</dbReference>
<gene>
    <name evidence="2" type="ORF">A6302_00184</name>
</gene>
<dbReference type="RefSeq" id="WP_069305450.1">
    <property type="nucleotide sequence ID" value="NZ_MCRJ01000002.1"/>
</dbReference>
<sequence length="212" mass="22821">MSSSGPFHDVLFPMRIAFGASGGPERRTEVVTLGSGAEVRNSRWAHGRRRYDAGQGIRSLDDVHAVISFFEERRGRLHGFRFRDRSDWKSCPPGQTASPLDQVIGTGDGATRHFQLLKTYGTLRPYARPITCPVEGSVRIAVGGVEAEGEAVEISPGGIVALALAPDPNAEVTAGFHFDVPVRFDSDSLVVNLAAFDAGDIPSIPLVEIHLS</sequence>
<evidence type="ECO:0000313" key="2">
    <source>
        <dbReference type="EMBL" id="ODN72438.1"/>
    </source>
</evidence>
<dbReference type="OrthoDB" id="1685145at2"/>
<reference evidence="2 3" key="1">
    <citation type="submission" date="2016-07" db="EMBL/GenBank/DDBJ databases">
        <title>Draft Genome Sequence of Methylobrevis pamukkalensis PK2.</title>
        <authorList>
            <person name="Vasilenko O.V."/>
            <person name="Doronina N.V."/>
            <person name="Shmareva M.N."/>
            <person name="Tarlachkov S.V."/>
            <person name="Mustakhimov I."/>
            <person name="Trotsenko Y.A."/>
        </authorList>
    </citation>
    <scope>NUCLEOTIDE SEQUENCE [LARGE SCALE GENOMIC DNA]</scope>
    <source>
        <strain evidence="2 3">PK2</strain>
    </source>
</reference>
<dbReference type="EMBL" id="MCRJ01000002">
    <property type="protein sequence ID" value="ODN72438.1"/>
    <property type="molecule type" value="Genomic_DNA"/>
</dbReference>
<name>A0A1E3H7X8_9HYPH</name>
<feature type="domain" description="DUF2460" evidence="1">
    <location>
        <begin position="8"/>
        <end position="209"/>
    </location>
</feature>
<organism evidence="2 3">
    <name type="scientific">Methylobrevis pamukkalensis</name>
    <dbReference type="NCBI Taxonomy" id="1439726"/>
    <lineage>
        <taxon>Bacteria</taxon>
        <taxon>Pseudomonadati</taxon>
        <taxon>Pseudomonadota</taxon>
        <taxon>Alphaproteobacteria</taxon>
        <taxon>Hyphomicrobiales</taxon>
        <taxon>Pleomorphomonadaceae</taxon>
        <taxon>Methylobrevis</taxon>
    </lineage>
</organism>
<dbReference type="InterPro" id="IPR011740">
    <property type="entry name" value="DUF2460"/>
</dbReference>
<dbReference type="AlphaFoldDB" id="A0A1E3H7X8"/>
<dbReference type="PATRIC" id="fig|1439726.3.peg.196"/>
<proteinExistence type="predicted"/>
<accession>A0A1E3H7X8</accession>
<protein>
    <recommendedName>
        <fullName evidence="1">DUF2460 domain-containing protein</fullName>
    </recommendedName>
</protein>
<dbReference type="Pfam" id="PF09343">
    <property type="entry name" value="DUF2460"/>
    <property type="match status" value="1"/>
</dbReference>
<keyword evidence="3" id="KW-1185">Reference proteome</keyword>